<dbReference type="GO" id="GO:0006974">
    <property type="term" value="P:DNA damage response"/>
    <property type="evidence" value="ECO:0007669"/>
    <property type="project" value="TreeGrafter"/>
</dbReference>
<dbReference type="EMBL" id="NAJM01000025">
    <property type="protein sequence ID" value="RVX70078.1"/>
    <property type="molecule type" value="Genomic_DNA"/>
</dbReference>
<dbReference type="AlphaFoldDB" id="A0A438N324"/>
<dbReference type="PANTHER" id="PTHR34387">
    <property type="entry name" value="SLR1258 PROTEIN"/>
    <property type="match status" value="1"/>
</dbReference>
<proteinExistence type="predicted"/>
<comment type="caution">
    <text evidence="1">The sequence shown here is derived from an EMBL/GenBank/DDBJ whole genome shotgun (WGS) entry which is preliminary data.</text>
</comment>
<sequence length="229" mass="25601">MAPTVINIQGSATLRSPAERAVLTLEVASWGKEQKVASNEVVYTVTQLQTRLDESCPRLSNGDISPEAPISFYSIASLSTSYGDEMDKDGISTGQKVYRANTTIEIHFRDFLLLGKMVVYFSDINFVSLQCITWKLTDQIQAALEEQARTDALRHAIQRANNYAEVIGRTRVTPVKIQDSQQHLFFEGRVMQAAYRKTSSESFGIGIGIDFEPQVMEVKANLEVEFHAE</sequence>
<dbReference type="Proteomes" id="UP000288859">
    <property type="component" value="Unassembled WGS sequence"/>
</dbReference>
<accession>A0A438N324</accession>
<gene>
    <name evidence="1" type="ORF">B0A52_06250</name>
</gene>
<protein>
    <recommendedName>
        <fullName evidence="3">SIMPL domain-containing protein</fullName>
    </recommendedName>
</protein>
<evidence type="ECO:0008006" key="3">
    <source>
        <dbReference type="Google" id="ProtNLM"/>
    </source>
</evidence>
<dbReference type="PANTHER" id="PTHR34387:SF1">
    <property type="entry name" value="PERIPLASMIC IMMUNOGENIC PROTEIN"/>
    <property type="match status" value="1"/>
</dbReference>
<evidence type="ECO:0000313" key="2">
    <source>
        <dbReference type="Proteomes" id="UP000288859"/>
    </source>
</evidence>
<reference evidence="1 2" key="1">
    <citation type="submission" date="2017-03" db="EMBL/GenBank/DDBJ databases">
        <title>Genomes of endolithic fungi from Antarctica.</title>
        <authorList>
            <person name="Coleine C."/>
            <person name="Masonjones S."/>
            <person name="Stajich J.E."/>
        </authorList>
    </citation>
    <scope>NUCLEOTIDE SEQUENCE [LARGE SCALE GENOMIC DNA]</scope>
    <source>
        <strain evidence="1 2">CCFEE 6314</strain>
    </source>
</reference>
<dbReference type="VEuPathDB" id="FungiDB:PV10_08883"/>
<dbReference type="Gene3D" id="3.30.70.2970">
    <property type="entry name" value="Protein of unknown function (DUF541), domain 2"/>
    <property type="match status" value="1"/>
</dbReference>
<dbReference type="Gene3D" id="3.30.110.170">
    <property type="entry name" value="Protein of unknown function (DUF541), domain 1"/>
    <property type="match status" value="1"/>
</dbReference>
<dbReference type="Pfam" id="PF04402">
    <property type="entry name" value="SIMPL"/>
    <property type="match status" value="1"/>
</dbReference>
<dbReference type="InterPro" id="IPR052022">
    <property type="entry name" value="26kDa_periplasmic_antigen"/>
</dbReference>
<name>A0A438N324_EXOME</name>
<organism evidence="1 2">
    <name type="scientific">Exophiala mesophila</name>
    <name type="common">Black yeast-like fungus</name>
    <dbReference type="NCBI Taxonomy" id="212818"/>
    <lineage>
        <taxon>Eukaryota</taxon>
        <taxon>Fungi</taxon>
        <taxon>Dikarya</taxon>
        <taxon>Ascomycota</taxon>
        <taxon>Pezizomycotina</taxon>
        <taxon>Eurotiomycetes</taxon>
        <taxon>Chaetothyriomycetidae</taxon>
        <taxon>Chaetothyriales</taxon>
        <taxon>Herpotrichiellaceae</taxon>
        <taxon>Exophiala</taxon>
    </lineage>
</organism>
<dbReference type="OrthoDB" id="3335918at2759"/>
<evidence type="ECO:0000313" key="1">
    <source>
        <dbReference type="EMBL" id="RVX70078.1"/>
    </source>
</evidence>
<dbReference type="InterPro" id="IPR007497">
    <property type="entry name" value="SIMPL/DUF541"/>
</dbReference>